<feature type="signal peptide" evidence="2">
    <location>
        <begin position="1"/>
        <end position="21"/>
    </location>
</feature>
<evidence type="ECO:0000313" key="3">
    <source>
        <dbReference type="EMBL" id="KAK5628277.1"/>
    </source>
</evidence>
<reference evidence="3 4" key="1">
    <citation type="submission" date="2023-10" db="EMBL/GenBank/DDBJ databases">
        <title>Draft genome sequence of Xylaria bambusicola isolate GMP-LS, the root and basal stem rot pathogen of sugarcane in Indonesia.</title>
        <authorList>
            <person name="Selvaraj P."/>
            <person name="Muralishankar V."/>
            <person name="Muruganantham S."/>
            <person name="Sp S."/>
            <person name="Haryani S."/>
            <person name="Lau K.J.X."/>
            <person name="Naqvi N.I."/>
        </authorList>
    </citation>
    <scope>NUCLEOTIDE SEQUENCE [LARGE SCALE GENOMIC DNA]</scope>
    <source>
        <strain evidence="3">GMP-LS</strain>
    </source>
</reference>
<proteinExistence type="predicted"/>
<dbReference type="InterPro" id="IPR052043">
    <property type="entry name" value="PolySaccharide_Degr_Enz"/>
</dbReference>
<dbReference type="GO" id="GO:0016787">
    <property type="term" value="F:hydrolase activity"/>
    <property type="evidence" value="ECO:0007669"/>
    <property type="project" value="UniProtKB-KW"/>
</dbReference>
<dbReference type="Proteomes" id="UP001305414">
    <property type="component" value="Unassembled WGS sequence"/>
</dbReference>
<dbReference type="InterPro" id="IPR012341">
    <property type="entry name" value="6hp_glycosidase-like_sf"/>
</dbReference>
<keyword evidence="1" id="KW-0378">Hydrolase</keyword>
<comment type="caution">
    <text evidence="3">The sequence shown here is derived from an EMBL/GenBank/DDBJ whole genome shotgun (WGS) entry which is preliminary data.</text>
</comment>
<feature type="chain" id="PRO_5042935320" description="Glycoside hydrolase family 105 protein" evidence="2">
    <location>
        <begin position="22"/>
        <end position="406"/>
    </location>
</feature>
<dbReference type="EMBL" id="JAWHQM010000008">
    <property type="protein sequence ID" value="KAK5628277.1"/>
    <property type="molecule type" value="Genomic_DNA"/>
</dbReference>
<sequence>MRGPIYAATFAAVLFGAPVTASNYGNHGHNKPDSQRMASSIIARGQGIMTGLGGSSEALQAGFVQKAFTALSEYYHKSGEPYAQYVRESATSATEFLANASNNALSYPMDRLSNGNAALALSHGKGHDSYRATADALRESIDLNRRNPEGGLWYFVYPYWSYLDGMYSLGPFYSLYTFATTRIGSHSRVKALDDLLYQFETLWEHCHHHSTGLLTHGYDFRKTAVWADPETGASPYVWGRSLGWYTMALVDTLEILEKENAPHKYRKAFLEKFQTLMPAVVKAVDKCTGGWWQVIDQPRREGNYIESSGTAMFAYSLLKGSRLGYLPHKFTPAAKKVAIRAQKYLTKHFVVEEADGTVGYNGTVSVCSLNSTASYDYYIHQPILYNSVLGSAAYILASLEVERLGH</sequence>
<dbReference type="InterPro" id="IPR008928">
    <property type="entry name" value="6-hairpin_glycosidase_sf"/>
</dbReference>
<dbReference type="InterPro" id="IPR010905">
    <property type="entry name" value="Glyco_hydro_88"/>
</dbReference>
<organism evidence="3 4">
    <name type="scientific">Xylaria bambusicola</name>
    <dbReference type="NCBI Taxonomy" id="326684"/>
    <lineage>
        <taxon>Eukaryota</taxon>
        <taxon>Fungi</taxon>
        <taxon>Dikarya</taxon>
        <taxon>Ascomycota</taxon>
        <taxon>Pezizomycotina</taxon>
        <taxon>Sordariomycetes</taxon>
        <taxon>Xylariomycetidae</taxon>
        <taxon>Xylariales</taxon>
        <taxon>Xylariaceae</taxon>
        <taxon>Xylaria</taxon>
    </lineage>
</organism>
<protein>
    <recommendedName>
        <fullName evidence="5">Glycoside hydrolase family 105 protein</fullName>
    </recommendedName>
</protein>
<evidence type="ECO:0000256" key="2">
    <source>
        <dbReference type="SAM" id="SignalP"/>
    </source>
</evidence>
<accession>A0AAN7Z3E7</accession>
<evidence type="ECO:0000256" key="1">
    <source>
        <dbReference type="ARBA" id="ARBA00022801"/>
    </source>
</evidence>
<dbReference type="Gene3D" id="1.50.10.10">
    <property type="match status" value="1"/>
</dbReference>
<evidence type="ECO:0000313" key="4">
    <source>
        <dbReference type="Proteomes" id="UP001305414"/>
    </source>
</evidence>
<dbReference type="PANTHER" id="PTHR33886:SF11">
    <property type="entry name" value="WALL GLYCOSYL HYDROLASE YTER, PUTATIVE (AFU_ORTHOLOGUE AFUA_2G14630)-RELATED"/>
    <property type="match status" value="1"/>
</dbReference>
<evidence type="ECO:0008006" key="5">
    <source>
        <dbReference type="Google" id="ProtNLM"/>
    </source>
</evidence>
<keyword evidence="4" id="KW-1185">Reference proteome</keyword>
<gene>
    <name evidence="3" type="ORF">RRF57_003992</name>
</gene>
<dbReference type="PANTHER" id="PTHR33886">
    <property type="entry name" value="UNSATURATED RHAMNOGALACTURONAN HYDROLASE (EUROFUNG)"/>
    <property type="match status" value="1"/>
</dbReference>
<dbReference type="AlphaFoldDB" id="A0AAN7Z3E7"/>
<dbReference type="Pfam" id="PF07470">
    <property type="entry name" value="Glyco_hydro_88"/>
    <property type="match status" value="1"/>
</dbReference>
<dbReference type="SUPFAM" id="SSF48208">
    <property type="entry name" value="Six-hairpin glycosidases"/>
    <property type="match status" value="1"/>
</dbReference>
<keyword evidence="2" id="KW-0732">Signal</keyword>
<name>A0AAN7Z3E7_9PEZI</name>
<dbReference type="GO" id="GO:0005975">
    <property type="term" value="P:carbohydrate metabolic process"/>
    <property type="evidence" value="ECO:0007669"/>
    <property type="project" value="InterPro"/>
</dbReference>